<keyword evidence="1" id="KW-1133">Transmembrane helix</keyword>
<dbReference type="EMBL" id="CP036280">
    <property type="protein sequence ID" value="QDU71329.1"/>
    <property type="molecule type" value="Genomic_DNA"/>
</dbReference>
<sequence>MMNYIWAGLLLAALLFASYTDISDLSTDRYRNGVPVPVEIDLPPDLGETAQTVPMSLDPGAFVDHYGIEDEAEIAAIGEQLATPVEVAVRRTVDGDIEVRIPAEASFPEPLATLSTIDANVLRSGESIALLVEDGSALKFSSARLLKLKNSVAEGMDWAEWAAGYALKLIGILALFMGLLRIAEKAGLIEILVVVVRPIMRPLFPDVPKDHPAMGMIALNMTANMLGLGNAATPLGIKAMEELQTLNPKKDTATNAMVMLMAVDTASIQLIPPITVMAIMGVIAIDLYVTILIVTGLSLCIAIVLTKIFERMGAFARSNPNLEPMPASDEGGAS</sequence>
<dbReference type="OrthoDB" id="9782481at2"/>
<evidence type="ECO:0000313" key="4">
    <source>
        <dbReference type="Proteomes" id="UP000320386"/>
    </source>
</evidence>
<feature type="transmembrane region" description="Helical" evidence="1">
    <location>
        <begin position="258"/>
        <end position="281"/>
    </location>
</feature>
<evidence type="ECO:0000313" key="3">
    <source>
        <dbReference type="EMBL" id="QDU71329.1"/>
    </source>
</evidence>
<reference evidence="3 4" key="1">
    <citation type="submission" date="2019-02" db="EMBL/GenBank/DDBJ databases">
        <title>Deep-cultivation of Planctomycetes and their phenomic and genomic characterization uncovers novel biology.</title>
        <authorList>
            <person name="Wiegand S."/>
            <person name="Jogler M."/>
            <person name="Boedeker C."/>
            <person name="Pinto D."/>
            <person name="Vollmers J."/>
            <person name="Rivas-Marin E."/>
            <person name="Kohn T."/>
            <person name="Peeters S.H."/>
            <person name="Heuer A."/>
            <person name="Rast P."/>
            <person name="Oberbeckmann S."/>
            <person name="Bunk B."/>
            <person name="Jeske O."/>
            <person name="Meyerdierks A."/>
            <person name="Storesund J.E."/>
            <person name="Kallscheuer N."/>
            <person name="Luecker S."/>
            <person name="Lage O.M."/>
            <person name="Pohl T."/>
            <person name="Merkel B.J."/>
            <person name="Hornburger P."/>
            <person name="Mueller R.-W."/>
            <person name="Bruemmer F."/>
            <person name="Labrenz M."/>
            <person name="Spormann A.M."/>
            <person name="Op den Camp H."/>
            <person name="Overmann J."/>
            <person name="Amann R."/>
            <person name="Jetten M.S.M."/>
            <person name="Mascher T."/>
            <person name="Medema M.H."/>
            <person name="Devos D.P."/>
            <person name="Kaster A.-K."/>
            <person name="Ovreas L."/>
            <person name="Rohde M."/>
            <person name="Galperin M.Y."/>
            <person name="Jogler C."/>
        </authorList>
    </citation>
    <scope>NUCLEOTIDE SEQUENCE [LARGE SCALE GENOMIC DNA]</scope>
    <source>
        <strain evidence="3 4">Pan265</strain>
    </source>
</reference>
<feature type="domain" description="Nucleoside transporter/FeoB GTPase Gate" evidence="2">
    <location>
        <begin position="166"/>
        <end position="276"/>
    </location>
</feature>
<keyword evidence="1" id="KW-0472">Membrane</keyword>
<dbReference type="AlphaFoldDB" id="A0A518BWH6"/>
<protein>
    <submittedName>
        <fullName evidence="3">Spore maturation protein A</fullName>
    </submittedName>
</protein>
<keyword evidence="4" id="KW-1185">Reference proteome</keyword>
<evidence type="ECO:0000259" key="2">
    <source>
        <dbReference type="Pfam" id="PF07670"/>
    </source>
</evidence>
<accession>A0A518BWH6</accession>
<organism evidence="3 4">
    <name type="scientific">Mucisphaera calidilacus</name>
    <dbReference type="NCBI Taxonomy" id="2527982"/>
    <lineage>
        <taxon>Bacteria</taxon>
        <taxon>Pseudomonadati</taxon>
        <taxon>Planctomycetota</taxon>
        <taxon>Phycisphaerae</taxon>
        <taxon>Phycisphaerales</taxon>
        <taxon>Phycisphaeraceae</taxon>
        <taxon>Mucisphaera</taxon>
    </lineage>
</organism>
<gene>
    <name evidence="3" type="primary">spmA</name>
    <name evidence="3" type="ORF">Pan265_11780</name>
</gene>
<dbReference type="Proteomes" id="UP000320386">
    <property type="component" value="Chromosome"/>
</dbReference>
<name>A0A518BWH6_9BACT</name>
<feature type="transmembrane region" description="Helical" evidence="1">
    <location>
        <begin position="287"/>
        <end position="309"/>
    </location>
</feature>
<keyword evidence="1" id="KW-0812">Transmembrane</keyword>
<dbReference type="KEGG" id="mcad:Pan265_11780"/>
<proteinExistence type="predicted"/>
<feature type="transmembrane region" description="Helical" evidence="1">
    <location>
        <begin position="158"/>
        <end position="180"/>
    </location>
</feature>
<dbReference type="RefSeq" id="WP_145445482.1">
    <property type="nucleotide sequence ID" value="NZ_CP036280.1"/>
</dbReference>
<feature type="transmembrane region" description="Helical" evidence="1">
    <location>
        <begin position="216"/>
        <end position="237"/>
    </location>
</feature>
<dbReference type="Pfam" id="PF07670">
    <property type="entry name" value="Gate"/>
    <property type="match status" value="1"/>
</dbReference>
<dbReference type="InterPro" id="IPR011642">
    <property type="entry name" value="Gate_dom"/>
</dbReference>
<evidence type="ECO:0000256" key="1">
    <source>
        <dbReference type="SAM" id="Phobius"/>
    </source>
</evidence>